<gene>
    <name evidence="3" type="ORF">QR680_010433</name>
</gene>
<dbReference type="Proteomes" id="UP001175271">
    <property type="component" value="Unassembled WGS sequence"/>
</dbReference>
<evidence type="ECO:0000256" key="1">
    <source>
        <dbReference type="SAM" id="Phobius"/>
    </source>
</evidence>
<dbReference type="EMBL" id="JAUCMV010000001">
    <property type="protein sequence ID" value="KAK0427802.1"/>
    <property type="molecule type" value="Genomic_DNA"/>
</dbReference>
<reference evidence="3" key="1">
    <citation type="submission" date="2023-06" db="EMBL/GenBank/DDBJ databases">
        <title>Genomic analysis of the entomopathogenic nematode Steinernema hermaphroditum.</title>
        <authorList>
            <person name="Schwarz E.M."/>
            <person name="Heppert J.K."/>
            <person name="Baniya A."/>
            <person name="Schwartz H.T."/>
            <person name="Tan C.-H."/>
            <person name="Antoshechkin I."/>
            <person name="Sternberg P.W."/>
            <person name="Goodrich-Blair H."/>
            <person name="Dillman A.R."/>
        </authorList>
    </citation>
    <scope>NUCLEOTIDE SEQUENCE</scope>
    <source>
        <strain evidence="3">PS9179</strain>
        <tissue evidence="3">Whole animal</tissue>
    </source>
</reference>
<evidence type="ECO:0000313" key="3">
    <source>
        <dbReference type="EMBL" id="KAK0427802.1"/>
    </source>
</evidence>
<sequence length="372" mass="40765">MMWSLLFLPAFFALSVADTYPIDSTHLFNAGDLQKTPQMTFTGMNLEVIVAASSISNGAESIVVQLDKDPSFYLNTRFDSKFGARLQASFSVVFKLVSNDVFTAPDSAEKILFCIVPKKNANDLLSNIITPNSLFYNGSSLPVDISEDRPLIMLSPRTSTNDSVGLKIDEIVFKDDKKASPIDVQLFLNNDYIYPLYSVTSSSSAHWKDTVVFGSGIRVQPGKNTSATVNISPPLTSNDNSLREVNITDQGLVMTSSYQQPNAAEEHLLVTLQAADDKNKKFKIKIVSLDDQLGNFTIKNADDKGVYKYSNAAQITNLDLPEGIVTKKISISYEAKPGNKGFLLHYEIDKGAAAFGFLSTMLLAVIYSVVGF</sequence>
<feature type="chain" id="PRO_5041342486" description="Dolichyl-diphosphooligosaccharide--protein glycosyltransferase subunit 2" evidence="2">
    <location>
        <begin position="18"/>
        <end position="372"/>
    </location>
</feature>
<evidence type="ECO:0000256" key="2">
    <source>
        <dbReference type="SAM" id="SignalP"/>
    </source>
</evidence>
<keyword evidence="2" id="KW-0732">Signal</keyword>
<organism evidence="3 4">
    <name type="scientific">Steinernema hermaphroditum</name>
    <dbReference type="NCBI Taxonomy" id="289476"/>
    <lineage>
        <taxon>Eukaryota</taxon>
        <taxon>Metazoa</taxon>
        <taxon>Ecdysozoa</taxon>
        <taxon>Nematoda</taxon>
        <taxon>Chromadorea</taxon>
        <taxon>Rhabditida</taxon>
        <taxon>Tylenchina</taxon>
        <taxon>Panagrolaimomorpha</taxon>
        <taxon>Strongyloidoidea</taxon>
        <taxon>Steinernematidae</taxon>
        <taxon>Steinernema</taxon>
    </lineage>
</organism>
<keyword evidence="4" id="KW-1185">Reference proteome</keyword>
<keyword evidence="1" id="KW-1133">Transmembrane helix</keyword>
<name>A0AA39MB78_9BILA</name>
<protein>
    <recommendedName>
        <fullName evidence="5">Dolichyl-diphosphooligosaccharide--protein glycosyltransferase subunit 2</fullName>
    </recommendedName>
</protein>
<feature type="signal peptide" evidence="2">
    <location>
        <begin position="1"/>
        <end position="17"/>
    </location>
</feature>
<comment type="caution">
    <text evidence="3">The sequence shown here is derived from an EMBL/GenBank/DDBJ whole genome shotgun (WGS) entry which is preliminary data.</text>
</comment>
<keyword evidence="1" id="KW-0812">Transmembrane</keyword>
<dbReference type="AlphaFoldDB" id="A0AA39MB78"/>
<proteinExistence type="predicted"/>
<feature type="transmembrane region" description="Helical" evidence="1">
    <location>
        <begin position="352"/>
        <end position="370"/>
    </location>
</feature>
<accession>A0AA39MB78</accession>
<keyword evidence="1" id="KW-0472">Membrane</keyword>
<evidence type="ECO:0008006" key="5">
    <source>
        <dbReference type="Google" id="ProtNLM"/>
    </source>
</evidence>
<evidence type="ECO:0000313" key="4">
    <source>
        <dbReference type="Proteomes" id="UP001175271"/>
    </source>
</evidence>